<dbReference type="GO" id="GO:0005960">
    <property type="term" value="C:glycine cleavage complex"/>
    <property type="evidence" value="ECO:0007669"/>
    <property type="project" value="InterPro"/>
</dbReference>
<gene>
    <name evidence="3 6" type="primary">gcvH</name>
    <name evidence="6" type="ORF">EYH02_01150</name>
</gene>
<name>A0A832YXL8_9CREN</name>
<evidence type="ECO:0000259" key="5">
    <source>
        <dbReference type="PROSITE" id="PS50968"/>
    </source>
</evidence>
<keyword evidence="2 3" id="KW-0450">Lipoyl</keyword>
<evidence type="ECO:0000256" key="4">
    <source>
        <dbReference type="PIRSR" id="PIRSR617453-50"/>
    </source>
</evidence>
<evidence type="ECO:0000313" key="7">
    <source>
        <dbReference type="Proteomes" id="UP000605805"/>
    </source>
</evidence>
<dbReference type="Pfam" id="PF01597">
    <property type="entry name" value="GCV_H"/>
    <property type="match status" value="1"/>
</dbReference>
<reference evidence="6" key="1">
    <citation type="journal article" date="2020" name="ISME J.">
        <title>Gammaproteobacteria mediating utilization of methyl-, sulfur- and petroleum organic compounds in deep ocean hydrothermal plumes.</title>
        <authorList>
            <person name="Zhou Z."/>
            <person name="Liu Y."/>
            <person name="Pan J."/>
            <person name="Cron B.R."/>
            <person name="Toner B.M."/>
            <person name="Anantharaman K."/>
            <person name="Breier J.A."/>
            <person name="Dick G.J."/>
            <person name="Li M."/>
        </authorList>
    </citation>
    <scope>NUCLEOTIDE SEQUENCE</scope>
    <source>
        <strain evidence="6">SZUA-1435</strain>
    </source>
</reference>
<dbReference type="InterPro" id="IPR000089">
    <property type="entry name" value="Biotin_lipoyl"/>
</dbReference>
<dbReference type="CDD" id="cd06848">
    <property type="entry name" value="GCS_H"/>
    <property type="match status" value="1"/>
</dbReference>
<comment type="similarity">
    <text evidence="1 3">Belongs to the GcvH family.</text>
</comment>
<dbReference type="GO" id="GO:0005737">
    <property type="term" value="C:cytoplasm"/>
    <property type="evidence" value="ECO:0007669"/>
    <property type="project" value="TreeGrafter"/>
</dbReference>
<feature type="domain" description="Lipoyl-binding" evidence="5">
    <location>
        <begin position="32"/>
        <end position="114"/>
    </location>
</feature>
<dbReference type="SUPFAM" id="SSF51230">
    <property type="entry name" value="Single hybrid motif"/>
    <property type="match status" value="1"/>
</dbReference>
<comment type="cofactor">
    <cofactor evidence="3">
        <name>(R)-lipoate</name>
        <dbReference type="ChEBI" id="CHEBI:83088"/>
    </cofactor>
    <text evidence="3">Binds 1 lipoyl cofactor covalently.</text>
</comment>
<dbReference type="InterPro" id="IPR033753">
    <property type="entry name" value="GCV_H/Fam206"/>
</dbReference>
<dbReference type="NCBIfam" id="NF002270">
    <property type="entry name" value="PRK01202.1"/>
    <property type="match status" value="1"/>
</dbReference>
<dbReference type="PANTHER" id="PTHR11715:SF3">
    <property type="entry name" value="GLYCINE CLEAVAGE SYSTEM H PROTEIN-RELATED"/>
    <property type="match status" value="1"/>
</dbReference>
<evidence type="ECO:0000256" key="2">
    <source>
        <dbReference type="ARBA" id="ARBA00022823"/>
    </source>
</evidence>
<dbReference type="EMBL" id="DQTV01000028">
    <property type="protein sequence ID" value="HIP56669.1"/>
    <property type="molecule type" value="Genomic_DNA"/>
</dbReference>
<proteinExistence type="inferred from homology"/>
<dbReference type="InterPro" id="IPR011053">
    <property type="entry name" value="Single_hybrid_motif"/>
</dbReference>
<dbReference type="AlphaFoldDB" id="A0A832YXL8"/>
<evidence type="ECO:0000313" key="6">
    <source>
        <dbReference type="EMBL" id="HIP56669.1"/>
    </source>
</evidence>
<dbReference type="GO" id="GO:0009249">
    <property type="term" value="P:protein lipoylation"/>
    <property type="evidence" value="ECO:0007669"/>
    <property type="project" value="TreeGrafter"/>
</dbReference>
<sequence length="140" mass="16240">MVSEILALNKYRVPTDRLYTKTHEWIKVEDDVAIIGITDYAQQKLRNIVGIELPEVGKEYSKGERIGVVESIKSVEDVYAPVTFKVLEINERLADEPDLINRDPYGEGWIAKVKILRREELDELMKAEDYVKHIEKEEAH</sequence>
<feature type="modified residue" description="N6-lipoyllysine" evidence="3 4">
    <location>
        <position position="73"/>
    </location>
</feature>
<accession>A0A832YXL8</accession>
<comment type="function">
    <text evidence="3">The glycine cleavage system catalyzes the degradation of glycine. The H protein shuttles the methylamine group of glycine from the P protein to the T protein.</text>
</comment>
<dbReference type="Proteomes" id="UP000605805">
    <property type="component" value="Unassembled WGS sequence"/>
</dbReference>
<dbReference type="PROSITE" id="PS50968">
    <property type="entry name" value="BIOTINYL_LIPOYL"/>
    <property type="match status" value="1"/>
</dbReference>
<evidence type="ECO:0000256" key="1">
    <source>
        <dbReference type="ARBA" id="ARBA00009249"/>
    </source>
</evidence>
<dbReference type="GO" id="GO:0019464">
    <property type="term" value="P:glycine decarboxylation via glycine cleavage system"/>
    <property type="evidence" value="ECO:0007669"/>
    <property type="project" value="UniProtKB-UniRule"/>
</dbReference>
<dbReference type="InterPro" id="IPR002930">
    <property type="entry name" value="GCV_H"/>
</dbReference>
<comment type="caution">
    <text evidence="6">The sequence shown here is derived from an EMBL/GenBank/DDBJ whole genome shotgun (WGS) entry which is preliminary data.</text>
</comment>
<evidence type="ECO:0000256" key="3">
    <source>
        <dbReference type="HAMAP-Rule" id="MF_00272"/>
    </source>
</evidence>
<dbReference type="NCBIfam" id="TIGR00527">
    <property type="entry name" value="gcvH"/>
    <property type="match status" value="1"/>
</dbReference>
<organism evidence="6 7">
    <name type="scientific">Ignisphaera aggregans</name>
    <dbReference type="NCBI Taxonomy" id="334771"/>
    <lineage>
        <taxon>Archaea</taxon>
        <taxon>Thermoproteota</taxon>
        <taxon>Thermoprotei</taxon>
        <taxon>Desulfurococcales</taxon>
        <taxon>Desulfurococcaceae</taxon>
        <taxon>Ignisphaera</taxon>
    </lineage>
</organism>
<comment type="subunit">
    <text evidence="3">The glycine cleavage system is composed of four proteins: P, T, L and H.</text>
</comment>
<dbReference type="Gene3D" id="2.40.50.100">
    <property type="match status" value="1"/>
</dbReference>
<dbReference type="PANTHER" id="PTHR11715">
    <property type="entry name" value="GLYCINE CLEAVAGE SYSTEM H PROTEIN"/>
    <property type="match status" value="1"/>
</dbReference>
<dbReference type="HAMAP" id="MF_00272">
    <property type="entry name" value="GcvH"/>
    <property type="match status" value="1"/>
</dbReference>
<protein>
    <recommendedName>
        <fullName evidence="3">Probable glycine cleavage system H protein</fullName>
    </recommendedName>
</protein>
<dbReference type="InterPro" id="IPR017453">
    <property type="entry name" value="GCV_H_sub"/>
</dbReference>